<evidence type="ECO:0000313" key="8">
    <source>
        <dbReference type="EMBL" id="KAJ3615660.1"/>
    </source>
</evidence>
<dbReference type="Proteomes" id="UP001168821">
    <property type="component" value="Unassembled WGS sequence"/>
</dbReference>
<keyword evidence="2" id="KW-0028">Amino-acid biosynthesis</keyword>
<protein>
    <recommendedName>
        <fullName evidence="7">Class II aldolase/adducin N-terminal domain-containing protein</fullName>
    </recommendedName>
</protein>
<keyword evidence="3" id="KW-0479">Metal-binding</keyword>
<dbReference type="EMBL" id="JALNTZ010003980">
    <property type="protein sequence ID" value="KAJ3615660.1"/>
    <property type="molecule type" value="Genomic_DNA"/>
</dbReference>
<dbReference type="InterPro" id="IPR017714">
    <property type="entry name" value="MethylthioRu-1-P_deHdtase_MtnB"/>
</dbReference>
<dbReference type="Gene3D" id="3.40.225.10">
    <property type="entry name" value="Class II aldolase/adducin N-terminal domain"/>
    <property type="match status" value="1"/>
</dbReference>
<dbReference type="GO" id="GO:0005737">
    <property type="term" value="C:cytoplasm"/>
    <property type="evidence" value="ECO:0007669"/>
    <property type="project" value="InterPro"/>
</dbReference>
<keyword evidence="9" id="KW-1185">Reference proteome</keyword>
<evidence type="ECO:0000313" key="9">
    <source>
        <dbReference type="Proteomes" id="UP001168821"/>
    </source>
</evidence>
<evidence type="ECO:0000256" key="6">
    <source>
        <dbReference type="ARBA" id="ARBA00023239"/>
    </source>
</evidence>
<dbReference type="AlphaFoldDB" id="A0AA38HFU1"/>
<dbReference type="InterPro" id="IPR023214">
    <property type="entry name" value="HAD_sf"/>
</dbReference>
<comment type="similarity">
    <text evidence="1">Belongs to the aldolase class II family. Adducin subfamily.</text>
</comment>
<dbReference type="InterPro" id="IPR036409">
    <property type="entry name" value="Aldolase_II/adducin_N_sf"/>
</dbReference>
<accession>A0AA38HFU1</accession>
<proteinExistence type="inferred from homology"/>
<feature type="domain" description="Class II aldolase/adducin N-terminal" evidence="7">
    <location>
        <begin position="10"/>
        <end position="208"/>
    </location>
</feature>
<dbReference type="GO" id="GO:0019509">
    <property type="term" value="P:L-methionine salvage from methylthioadenosine"/>
    <property type="evidence" value="ECO:0007669"/>
    <property type="project" value="InterPro"/>
</dbReference>
<evidence type="ECO:0000256" key="2">
    <source>
        <dbReference type="ARBA" id="ARBA00022605"/>
    </source>
</evidence>
<dbReference type="Gene3D" id="3.40.50.1000">
    <property type="entry name" value="HAD superfamily/HAD-like"/>
    <property type="match status" value="1"/>
</dbReference>
<evidence type="ECO:0000259" key="7">
    <source>
        <dbReference type="SMART" id="SM01007"/>
    </source>
</evidence>
<dbReference type="InterPro" id="IPR036412">
    <property type="entry name" value="HAD-like_sf"/>
</dbReference>
<dbReference type="SUPFAM" id="SSF56784">
    <property type="entry name" value="HAD-like"/>
    <property type="match status" value="1"/>
</dbReference>
<dbReference type="NCBIfam" id="TIGR03328">
    <property type="entry name" value="salvage_mtnB"/>
    <property type="match status" value="1"/>
</dbReference>
<dbReference type="GO" id="GO:0046872">
    <property type="term" value="F:metal ion binding"/>
    <property type="evidence" value="ECO:0007669"/>
    <property type="project" value="UniProtKB-KW"/>
</dbReference>
<gene>
    <name evidence="8" type="ORF">Zmor_012392</name>
</gene>
<reference evidence="8" key="1">
    <citation type="journal article" date="2023" name="G3 (Bethesda)">
        <title>Whole genome assemblies of Zophobas morio and Tenebrio molitor.</title>
        <authorList>
            <person name="Kaur S."/>
            <person name="Stinson S.A."/>
            <person name="diCenzo G.C."/>
        </authorList>
    </citation>
    <scope>NUCLEOTIDE SEQUENCE</scope>
    <source>
        <strain evidence="8">QUZm001</strain>
    </source>
</reference>
<evidence type="ECO:0000256" key="3">
    <source>
        <dbReference type="ARBA" id="ARBA00022723"/>
    </source>
</evidence>
<organism evidence="8 9">
    <name type="scientific">Zophobas morio</name>
    <dbReference type="NCBI Taxonomy" id="2755281"/>
    <lineage>
        <taxon>Eukaryota</taxon>
        <taxon>Metazoa</taxon>
        <taxon>Ecdysozoa</taxon>
        <taxon>Arthropoda</taxon>
        <taxon>Hexapoda</taxon>
        <taxon>Insecta</taxon>
        <taxon>Pterygota</taxon>
        <taxon>Neoptera</taxon>
        <taxon>Endopterygota</taxon>
        <taxon>Coleoptera</taxon>
        <taxon>Polyphaga</taxon>
        <taxon>Cucujiformia</taxon>
        <taxon>Tenebrionidae</taxon>
        <taxon>Zophobas</taxon>
    </lineage>
</organism>
<dbReference type="PANTHER" id="PTHR10640">
    <property type="entry name" value="METHYLTHIORIBULOSE-1-PHOSPHATE DEHYDRATASE"/>
    <property type="match status" value="1"/>
</dbReference>
<name>A0AA38HFU1_9CUCU</name>
<evidence type="ECO:0000256" key="5">
    <source>
        <dbReference type="ARBA" id="ARBA00023167"/>
    </source>
</evidence>
<dbReference type="Pfam" id="PF00596">
    <property type="entry name" value="Aldolase_II"/>
    <property type="match status" value="1"/>
</dbReference>
<dbReference type="FunFam" id="3.40.225.10:FF:000010">
    <property type="entry name" value="Probable bifunctional methylthioribulose-1-phosphate dehydratase/enolase-phosphatase E1"/>
    <property type="match status" value="1"/>
</dbReference>
<dbReference type="GO" id="GO:0046570">
    <property type="term" value="F:methylthioribulose 1-phosphate dehydratase activity"/>
    <property type="evidence" value="ECO:0007669"/>
    <property type="project" value="TreeGrafter"/>
</dbReference>
<keyword evidence="6" id="KW-0456">Lyase</keyword>
<comment type="caution">
    <text evidence="8">The sequence shown here is derived from an EMBL/GenBank/DDBJ whole genome shotgun (WGS) entry which is preliminary data.</text>
</comment>
<keyword evidence="4" id="KW-0862">Zinc</keyword>
<dbReference type="Pfam" id="PF00702">
    <property type="entry name" value="Hydrolase"/>
    <property type="match status" value="1"/>
</dbReference>
<keyword evidence="5" id="KW-0486">Methionine biosynthesis</keyword>
<dbReference type="InterPro" id="IPR001303">
    <property type="entry name" value="Aldolase_II/adducin_N"/>
</dbReference>
<sequence length="401" mass="44627">MAATVSEAKELVSRLCQQFYSQGWVSGTGGGISIRVPSKHCFVVAPSGVQKERLSSEDMYVISDVDGSVIEAPVQKPWPARAVKCSECLPLLTSAFELRNANAVLHSHSIESVMVTLLEADSTEFRCTNLEMIKGIKGHGYADMLVVPIIENTPREHELVHALRKAILKYPRSNAVLVRRHGVYIWGDDWISAKTQAECYHYLFQAYVEARKFNIDVSKPLSGTSSAGGIKRKKSEKLNGGLAHAISSQLTSTPDPPCAGLVWKRGFEVGDLSCPLFEDVPEALRRWRSKGIKVYMYSSGSRYAQKLLLSHSMQGDVSLCIDGYFDVINSGLKTEKSSFFDIALTLGLYDKPSSILFYTDTLSEYYAATEAGWQARWIYRLGNKREENSPNRPSQVESLDY</sequence>
<evidence type="ECO:0000256" key="1">
    <source>
        <dbReference type="ARBA" id="ARBA00006274"/>
    </source>
</evidence>
<evidence type="ECO:0000256" key="4">
    <source>
        <dbReference type="ARBA" id="ARBA00022833"/>
    </source>
</evidence>
<dbReference type="SUPFAM" id="SSF53639">
    <property type="entry name" value="AraD/HMP-PK domain-like"/>
    <property type="match status" value="1"/>
</dbReference>
<dbReference type="PANTHER" id="PTHR10640:SF7">
    <property type="entry name" value="METHYLTHIORIBULOSE-1-PHOSPHATE DEHYDRATASE"/>
    <property type="match status" value="1"/>
</dbReference>
<dbReference type="SMART" id="SM01007">
    <property type="entry name" value="Aldolase_II"/>
    <property type="match status" value="1"/>
</dbReference>